<feature type="signal peptide" evidence="1">
    <location>
        <begin position="1"/>
        <end position="21"/>
    </location>
</feature>
<dbReference type="PANTHER" id="PTHR30535:SF4">
    <property type="entry name" value="HEMIN-BINDING PERIPLASMIC PROTEIN HMUT"/>
    <property type="match status" value="1"/>
</dbReference>
<dbReference type="Pfam" id="PF01497">
    <property type="entry name" value="Peripla_BP_2"/>
    <property type="match status" value="1"/>
</dbReference>
<dbReference type="OrthoDB" id="9797736at2"/>
<sequence>MHRAIALLLGACLAWAVPAHAQQRVVTLGGSVTEIVYALGQGSRVVGDDLSSLYPEAATKVPRVGYYRAVPAEGVLALDPDLVLASEQAGPPEAMRRLSSVGVRVETVSDQPSVQSLHARIEHIARVLGAEAAGRELAESVDRELRAVQALPASNARALLIMNRTGTPQGAGGGTAAALVLQLAGLTNVLQDQRGYKPLSAEAMGALRPQVLVVTSASLQASGGLEKLRAMPGVAGTPAASCIVVMDDLLALGTGPRLPQAVRQLKETDCVAGQGARGGQA</sequence>
<evidence type="ECO:0000313" key="4">
    <source>
        <dbReference type="Proteomes" id="UP000194161"/>
    </source>
</evidence>
<dbReference type="EMBL" id="CP021111">
    <property type="protein sequence ID" value="ARP97230.1"/>
    <property type="molecule type" value="Genomic_DNA"/>
</dbReference>
<name>A0A1W6ZJA5_9BORD</name>
<dbReference type="PROSITE" id="PS50983">
    <property type="entry name" value="FE_B12_PBP"/>
    <property type="match status" value="1"/>
</dbReference>
<feature type="chain" id="PRO_5012935940" evidence="1">
    <location>
        <begin position="22"/>
        <end position="281"/>
    </location>
</feature>
<keyword evidence="4" id="KW-1185">Reference proteome</keyword>
<accession>A0A1W6ZJA5</accession>
<proteinExistence type="predicted"/>
<dbReference type="InterPro" id="IPR050902">
    <property type="entry name" value="ABC_Transporter_SBP"/>
</dbReference>
<dbReference type="STRING" id="463040.CAL15_01705"/>
<dbReference type="RefSeq" id="WP_086080871.1">
    <property type="nucleotide sequence ID" value="NZ_CP021111.1"/>
</dbReference>
<protein>
    <submittedName>
        <fullName evidence="3">Hemin ABC transporter substrate-binding protein</fullName>
    </submittedName>
</protein>
<reference evidence="3 4" key="1">
    <citation type="submission" date="2017-05" db="EMBL/GenBank/DDBJ databases">
        <title>Complete and WGS of Bordetella genogroups.</title>
        <authorList>
            <person name="Spilker T."/>
            <person name="LiPuma J."/>
        </authorList>
    </citation>
    <scope>NUCLEOTIDE SEQUENCE [LARGE SCALE GENOMIC DNA]</scope>
    <source>
        <strain evidence="3 4">AU7206</strain>
    </source>
</reference>
<feature type="domain" description="Fe/B12 periplasmic-binding" evidence="2">
    <location>
        <begin position="24"/>
        <end position="273"/>
    </location>
</feature>
<dbReference type="KEGG" id="bgm:CAL15_01705"/>
<dbReference type="Proteomes" id="UP000194161">
    <property type="component" value="Chromosome"/>
</dbReference>
<keyword evidence="1" id="KW-0732">Signal</keyword>
<evidence type="ECO:0000259" key="2">
    <source>
        <dbReference type="PROSITE" id="PS50983"/>
    </source>
</evidence>
<dbReference type="PANTHER" id="PTHR30535">
    <property type="entry name" value="VITAMIN B12-BINDING PROTEIN"/>
    <property type="match status" value="1"/>
</dbReference>
<organism evidence="3 4">
    <name type="scientific">Bordetella genomosp. 13</name>
    <dbReference type="NCBI Taxonomy" id="463040"/>
    <lineage>
        <taxon>Bacteria</taxon>
        <taxon>Pseudomonadati</taxon>
        <taxon>Pseudomonadota</taxon>
        <taxon>Betaproteobacteria</taxon>
        <taxon>Burkholderiales</taxon>
        <taxon>Alcaligenaceae</taxon>
        <taxon>Bordetella</taxon>
    </lineage>
</organism>
<dbReference type="AlphaFoldDB" id="A0A1W6ZJA5"/>
<evidence type="ECO:0000256" key="1">
    <source>
        <dbReference type="SAM" id="SignalP"/>
    </source>
</evidence>
<dbReference type="Gene3D" id="3.40.50.1980">
    <property type="entry name" value="Nitrogenase molybdenum iron protein domain"/>
    <property type="match status" value="2"/>
</dbReference>
<evidence type="ECO:0000313" key="3">
    <source>
        <dbReference type="EMBL" id="ARP97230.1"/>
    </source>
</evidence>
<dbReference type="InterPro" id="IPR002491">
    <property type="entry name" value="ABC_transptr_periplasmic_BD"/>
</dbReference>
<dbReference type="SUPFAM" id="SSF53807">
    <property type="entry name" value="Helical backbone' metal receptor"/>
    <property type="match status" value="1"/>
</dbReference>
<gene>
    <name evidence="3" type="ORF">CAL15_01705</name>
</gene>